<dbReference type="PANTHER" id="PTHR46429">
    <property type="entry name" value="23S RRNA (GUANOSINE-2'-O-)-METHYLTRANSFERASE RLMB"/>
    <property type="match status" value="1"/>
</dbReference>
<dbReference type="AlphaFoldDB" id="A0A382Z294"/>
<dbReference type="InterPro" id="IPR013123">
    <property type="entry name" value="SpoU_subst-bd"/>
</dbReference>
<evidence type="ECO:0000313" key="4">
    <source>
        <dbReference type="EMBL" id="SVD89563.1"/>
    </source>
</evidence>
<dbReference type="Gene3D" id="3.40.1280.10">
    <property type="match status" value="1"/>
</dbReference>
<dbReference type="EMBL" id="UINC01180392">
    <property type="protein sequence ID" value="SVD89563.1"/>
    <property type="molecule type" value="Genomic_DNA"/>
</dbReference>
<dbReference type="Pfam" id="PF08032">
    <property type="entry name" value="SpoU_sub_bind"/>
    <property type="match status" value="1"/>
</dbReference>
<dbReference type="CDD" id="cd18103">
    <property type="entry name" value="SpoU-like_RlmB"/>
    <property type="match status" value="1"/>
</dbReference>
<dbReference type="PANTHER" id="PTHR46429:SF1">
    <property type="entry name" value="23S RRNA (GUANOSINE-2'-O-)-METHYLTRANSFERASE RLMB"/>
    <property type="match status" value="1"/>
</dbReference>
<dbReference type="InterPro" id="IPR004441">
    <property type="entry name" value="rRNA_MeTrfase_TrmH"/>
</dbReference>
<dbReference type="SMART" id="SM00967">
    <property type="entry name" value="SpoU_sub_bind"/>
    <property type="match status" value="1"/>
</dbReference>
<dbReference type="GO" id="GO:0005829">
    <property type="term" value="C:cytosol"/>
    <property type="evidence" value="ECO:0007669"/>
    <property type="project" value="TreeGrafter"/>
</dbReference>
<dbReference type="Gene3D" id="3.30.1330.30">
    <property type="match status" value="1"/>
</dbReference>
<dbReference type="GO" id="GO:0008173">
    <property type="term" value="F:RNA methyltransferase activity"/>
    <property type="evidence" value="ECO:0007669"/>
    <property type="project" value="InterPro"/>
</dbReference>
<gene>
    <name evidence="4" type="ORF">METZ01_LOCUS442417</name>
</gene>
<name>A0A382Z294_9ZZZZ</name>
<sequence>MNEKVYIYGINAVFDVLKNKPEQLIEVWLKDGVRNKRFNKLIDLIQQHQILLTRVSGKKIEQITGTSKNQGIVAAVKQLEHLDSKTALNFIKKIHTPLILILDGLQDPRNVGACLRTANASGVDLIVTPRSRAVINAPVVSKVSAGASALIPIAEIPNLVRFMKELKQLGIWIFGTSNQADLNYWEADYTCPMAIIVGSEGKGMRALTKKHCDYLISIPMIGQIESL</sequence>
<dbReference type="GO" id="GO:0003723">
    <property type="term" value="F:RNA binding"/>
    <property type="evidence" value="ECO:0007669"/>
    <property type="project" value="InterPro"/>
</dbReference>
<dbReference type="GO" id="GO:0006396">
    <property type="term" value="P:RNA processing"/>
    <property type="evidence" value="ECO:0007669"/>
    <property type="project" value="InterPro"/>
</dbReference>
<evidence type="ECO:0000259" key="3">
    <source>
        <dbReference type="SMART" id="SM00967"/>
    </source>
</evidence>
<organism evidence="4">
    <name type="scientific">marine metagenome</name>
    <dbReference type="NCBI Taxonomy" id="408172"/>
    <lineage>
        <taxon>unclassified sequences</taxon>
        <taxon>metagenomes</taxon>
        <taxon>ecological metagenomes</taxon>
    </lineage>
</organism>
<evidence type="ECO:0000256" key="2">
    <source>
        <dbReference type="ARBA" id="ARBA00022679"/>
    </source>
</evidence>
<dbReference type="SUPFAM" id="SSF75217">
    <property type="entry name" value="alpha/beta knot"/>
    <property type="match status" value="1"/>
</dbReference>
<dbReference type="SUPFAM" id="SSF55315">
    <property type="entry name" value="L30e-like"/>
    <property type="match status" value="1"/>
</dbReference>
<dbReference type="Pfam" id="PF00588">
    <property type="entry name" value="SpoU_methylase"/>
    <property type="match status" value="1"/>
</dbReference>
<proteinExistence type="predicted"/>
<evidence type="ECO:0000256" key="1">
    <source>
        <dbReference type="ARBA" id="ARBA00022603"/>
    </source>
</evidence>
<keyword evidence="2" id="KW-0808">Transferase</keyword>
<dbReference type="InterPro" id="IPR001537">
    <property type="entry name" value="SpoU_MeTrfase"/>
</dbReference>
<protein>
    <recommendedName>
        <fullName evidence="3">RNA 2-O ribose methyltransferase substrate binding domain-containing protein</fullName>
    </recommendedName>
</protein>
<dbReference type="GO" id="GO:0032259">
    <property type="term" value="P:methylation"/>
    <property type="evidence" value="ECO:0007669"/>
    <property type="project" value="UniProtKB-KW"/>
</dbReference>
<dbReference type="InterPro" id="IPR029064">
    <property type="entry name" value="Ribosomal_eL30-like_sf"/>
</dbReference>
<keyword evidence="1" id="KW-0489">Methyltransferase</keyword>
<feature type="non-terminal residue" evidence="4">
    <location>
        <position position="227"/>
    </location>
</feature>
<dbReference type="NCBIfam" id="TIGR00186">
    <property type="entry name" value="rRNA_methyl_3"/>
    <property type="match status" value="1"/>
</dbReference>
<reference evidence="4" key="1">
    <citation type="submission" date="2018-05" db="EMBL/GenBank/DDBJ databases">
        <authorList>
            <person name="Lanie J.A."/>
            <person name="Ng W.-L."/>
            <person name="Kazmierczak K.M."/>
            <person name="Andrzejewski T.M."/>
            <person name="Davidsen T.M."/>
            <person name="Wayne K.J."/>
            <person name="Tettelin H."/>
            <person name="Glass J.I."/>
            <person name="Rusch D."/>
            <person name="Podicherti R."/>
            <person name="Tsui H.-C.T."/>
            <person name="Winkler M.E."/>
        </authorList>
    </citation>
    <scope>NUCLEOTIDE SEQUENCE</scope>
</reference>
<feature type="domain" description="RNA 2-O ribose methyltransferase substrate binding" evidence="3">
    <location>
        <begin position="6"/>
        <end position="82"/>
    </location>
</feature>
<dbReference type="InterPro" id="IPR029026">
    <property type="entry name" value="tRNA_m1G_MTases_N"/>
</dbReference>
<dbReference type="InterPro" id="IPR029028">
    <property type="entry name" value="Alpha/beta_knot_MTases"/>
</dbReference>
<accession>A0A382Z294</accession>